<dbReference type="NCBIfam" id="TIGR00023">
    <property type="entry name" value="glycerol-3-phosphate 1-O-acyltransferase PlsY"/>
    <property type="match status" value="1"/>
</dbReference>
<dbReference type="GO" id="GO:0005886">
    <property type="term" value="C:plasma membrane"/>
    <property type="evidence" value="ECO:0007669"/>
    <property type="project" value="UniProtKB-SubCell"/>
</dbReference>
<keyword evidence="9 10" id="KW-1208">Phospholipid metabolism</keyword>
<keyword evidence="6 10" id="KW-0443">Lipid metabolism</keyword>
<dbReference type="UniPathway" id="UPA00085"/>
<sequence>MFDWKYVWINLIIFLISYLIGSINISILISKKWNKDIRQHGSHNAGSTNALRVFGIKFAILVFAFDCLKAFIPTMIVFLFKNYLNNAGTKFIIPLFGGLGAFIGHIIPCLFKFKGGKGVATFFGMILAFDLTTFLMLALFYLSLVLIIRYVSLTSVISAVIFAFLSFIPYYYDTWVLSFINRDIPLWSHSYILVFASIIILLKHIPNYIRLVNKEESKLNLKKFSN</sequence>
<dbReference type="GO" id="GO:0008654">
    <property type="term" value="P:phospholipid biosynthetic process"/>
    <property type="evidence" value="ECO:0007669"/>
    <property type="project" value="UniProtKB-UniRule"/>
</dbReference>
<keyword evidence="12" id="KW-1185">Reference proteome</keyword>
<evidence type="ECO:0000256" key="9">
    <source>
        <dbReference type="ARBA" id="ARBA00023264"/>
    </source>
</evidence>
<dbReference type="OrthoDB" id="9777124at2"/>
<keyword evidence="7 10" id="KW-0472">Membrane</keyword>
<dbReference type="SMART" id="SM01207">
    <property type="entry name" value="G3P_acyltransf"/>
    <property type="match status" value="1"/>
</dbReference>
<feature type="transmembrane region" description="Helical" evidence="10">
    <location>
        <begin position="147"/>
        <end position="172"/>
    </location>
</feature>
<dbReference type="AlphaFoldDB" id="N9TT84"/>
<dbReference type="EMBL" id="AORI01000001">
    <property type="protein sequence ID" value="ENY69359.1"/>
    <property type="molecule type" value="Genomic_DNA"/>
</dbReference>
<gene>
    <name evidence="10" type="primary">plsY</name>
    <name evidence="11" type="ORF">MAU_0710</name>
</gene>
<evidence type="ECO:0000256" key="3">
    <source>
        <dbReference type="ARBA" id="ARBA00022679"/>
    </source>
</evidence>
<name>N9TT84_9BACT</name>
<dbReference type="STRING" id="1188233.MAU_0710"/>
<comment type="subcellular location">
    <subcellularLocation>
        <location evidence="10">Cell membrane</location>
        <topology evidence="10">Multi-pass membrane protein</topology>
    </subcellularLocation>
</comment>
<feature type="transmembrane region" description="Helical" evidence="10">
    <location>
        <begin position="6"/>
        <end position="29"/>
    </location>
</feature>
<keyword evidence="8 10" id="KW-0594">Phospholipid biosynthesis</keyword>
<dbReference type="Proteomes" id="UP000013131">
    <property type="component" value="Unassembled WGS sequence"/>
</dbReference>
<feature type="transmembrane region" description="Helical" evidence="10">
    <location>
        <begin position="118"/>
        <end position="141"/>
    </location>
</feature>
<evidence type="ECO:0000256" key="4">
    <source>
        <dbReference type="ARBA" id="ARBA00022692"/>
    </source>
</evidence>
<comment type="pathway">
    <text evidence="10">Lipid metabolism; phospholipid metabolism.</text>
</comment>
<evidence type="ECO:0000256" key="1">
    <source>
        <dbReference type="ARBA" id="ARBA00022475"/>
    </source>
</evidence>
<dbReference type="InterPro" id="IPR003811">
    <property type="entry name" value="G3P_acylTferase_PlsY"/>
</dbReference>
<keyword evidence="1 10" id="KW-1003">Cell membrane</keyword>
<evidence type="ECO:0000256" key="2">
    <source>
        <dbReference type="ARBA" id="ARBA00022516"/>
    </source>
</evidence>
<comment type="caution">
    <text evidence="11">The sequence shown here is derived from an EMBL/GenBank/DDBJ whole genome shotgun (WGS) entry which is preliminary data.</text>
</comment>
<comment type="function">
    <text evidence="10">Catalyzes the transfer of an acyl group from acyl-phosphate (acyl-PO(4)) to glycerol-3-phosphate (G3P) to form lysophosphatidic acid (LPA). This enzyme utilizes acyl-phosphate as fatty acyl donor, but not acyl-CoA or acyl-ACP.</text>
</comment>
<dbReference type="Pfam" id="PF02660">
    <property type="entry name" value="G3P_acyltransf"/>
    <property type="match status" value="1"/>
</dbReference>
<feature type="transmembrane region" description="Helical" evidence="10">
    <location>
        <begin position="91"/>
        <end position="111"/>
    </location>
</feature>
<dbReference type="HAMAP" id="MF_01043">
    <property type="entry name" value="PlsY"/>
    <property type="match status" value="1"/>
</dbReference>
<evidence type="ECO:0000313" key="12">
    <source>
        <dbReference type="Proteomes" id="UP000013131"/>
    </source>
</evidence>
<dbReference type="PANTHER" id="PTHR30309">
    <property type="entry name" value="INNER MEMBRANE PROTEIN YGIH"/>
    <property type="match status" value="1"/>
</dbReference>
<organism evidence="11 12">
    <name type="scientific">Metamycoplasma auris 15026</name>
    <dbReference type="NCBI Taxonomy" id="1188233"/>
    <lineage>
        <taxon>Bacteria</taxon>
        <taxon>Bacillati</taxon>
        <taxon>Mycoplasmatota</taxon>
        <taxon>Mycoplasmoidales</taxon>
        <taxon>Metamycoplasmataceae</taxon>
        <taxon>Metamycoplasma</taxon>
    </lineage>
</organism>
<keyword evidence="5 10" id="KW-1133">Transmembrane helix</keyword>
<evidence type="ECO:0000256" key="6">
    <source>
        <dbReference type="ARBA" id="ARBA00023098"/>
    </source>
</evidence>
<keyword evidence="4 10" id="KW-0812">Transmembrane</keyword>
<dbReference type="GO" id="GO:0043772">
    <property type="term" value="F:acyl-phosphate glycerol-3-phosphate acyltransferase activity"/>
    <property type="evidence" value="ECO:0007669"/>
    <property type="project" value="UniProtKB-UniRule"/>
</dbReference>
<reference evidence="11 12" key="1">
    <citation type="journal article" date="2013" name="Genome Announc.">
        <title>Draft Genome Sequences of Mycoplasma auris and Mycoplasma yeatsii, Two Species of the Ear Canal of Caprinae.</title>
        <authorList>
            <person name="Dordet-Frisoni E."/>
            <person name="Baranowski E."/>
            <person name="Barre A."/>
            <person name="Blanchard A."/>
            <person name="Breton M."/>
            <person name="Couture C."/>
            <person name="Dupuy V."/>
            <person name="Gaurivaud P."/>
            <person name="Jacob D."/>
            <person name="Lemaitre C."/>
            <person name="Manso-Silvan L."/>
            <person name="Nikolski M."/>
            <person name="Nouvel L.X."/>
            <person name="Poumarat F."/>
            <person name="Sirand-Pugnet P."/>
            <person name="Thebault P."/>
            <person name="Theil S."/>
            <person name="Thiaucourt F."/>
            <person name="Citti C."/>
            <person name="Tardy F."/>
        </authorList>
    </citation>
    <scope>NUCLEOTIDE SEQUENCE [LARGE SCALE GENOMIC DNA]</scope>
    <source>
        <strain evidence="11 12">15026</strain>
    </source>
</reference>
<feature type="transmembrane region" description="Helical" evidence="10">
    <location>
        <begin position="184"/>
        <end position="202"/>
    </location>
</feature>
<comment type="similarity">
    <text evidence="10">Belongs to the PlsY family.</text>
</comment>
<keyword evidence="3 10" id="KW-0808">Transferase</keyword>
<dbReference type="EC" id="2.3.1.275" evidence="10"/>
<dbReference type="PATRIC" id="fig|1188233.3.peg.71"/>
<comment type="catalytic activity">
    <reaction evidence="10">
        <text>an acyl phosphate + sn-glycerol 3-phosphate = a 1-acyl-sn-glycero-3-phosphate + phosphate</text>
        <dbReference type="Rhea" id="RHEA:34075"/>
        <dbReference type="ChEBI" id="CHEBI:43474"/>
        <dbReference type="ChEBI" id="CHEBI:57597"/>
        <dbReference type="ChEBI" id="CHEBI:57970"/>
        <dbReference type="ChEBI" id="CHEBI:59918"/>
        <dbReference type="EC" id="2.3.1.275"/>
    </reaction>
</comment>
<keyword evidence="2 10" id="KW-0444">Lipid biosynthesis</keyword>
<accession>N9TT84</accession>
<comment type="subunit">
    <text evidence="10">Probably interacts with PlsX.</text>
</comment>
<evidence type="ECO:0000256" key="5">
    <source>
        <dbReference type="ARBA" id="ARBA00022989"/>
    </source>
</evidence>
<proteinExistence type="inferred from homology"/>
<dbReference type="RefSeq" id="WP_004423173.1">
    <property type="nucleotide sequence ID" value="NZ_AORI01000001.1"/>
</dbReference>
<evidence type="ECO:0000256" key="7">
    <source>
        <dbReference type="ARBA" id="ARBA00023136"/>
    </source>
</evidence>
<evidence type="ECO:0000313" key="11">
    <source>
        <dbReference type="EMBL" id="ENY69359.1"/>
    </source>
</evidence>
<dbReference type="PANTHER" id="PTHR30309:SF0">
    <property type="entry name" value="GLYCEROL-3-PHOSPHATE ACYLTRANSFERASE-RELATED"/>
    <property type="match status" value="1"/>
</dbReference>
<feature type="transmembrane region" description="Helical" evidence="10">
    <location>
        <begin position="58"/>
        <end position="79"/>
    </location>
</feature>
<dbReference type="eggNOG" id="COG0344">
    <property type="taxonomic scope" value="Bacteria"/>
</dbReference>
<evidence type="ECO:0000256" key="8">
    <source>
        <dbReference type="ARBA" id="ARBA00023209"/>
    </source>
</evidence>
<evidence type="ECO:0000256" key="10">
    <source>
        <dbReference type="HAMAP-Rule" id="MF_01043"/>
    </source>
</evidence>
<protein>
    <recommendedName>
        <fullName evidence="10">Glycerol-3-phosphate acyltransferase</fullName>
    </recommendedName>
    <alternativeName>
        <fullName evidence="10">Acyl-PO4 G3P acyltransferase</fullName>
    </alternativeName>
    <alternativeName>
        <fullName evidence="10">Acyl-phosphate--glycerol-3-phosphate acyltransferase</fullName>
    </alternativeName>
    <alternativeName>
        <fullName evidence="10">G3P acyltransferase</fullName>
        <shortName evidence="10">GPAT</shortName>
        <ecNumber evidence="10">2.3.1.275</ecNumber>
    </alternativeName>
    <alternativeName>
        <fullName evidence="10">Lysophosphatidic acid synthase</fullName>
        <shortName evidence="10">LPA synthase</shortName>
    </alternativeName>
</protein>